<dbReference type="GO" id="GO:0005737">
    <property type="term" value="C:cytoplasm"/>
    <property type="evidence" value="ECO:0007669"/>
    <property type="project" value="TreeGrafter"/>
</dbReference>
<evidence type="ECO:0000313" key="12">
    <source>
        <dbReference type="Proteomes" id="UP000501346"/>
    </source>
</evidence>
<dbReference type="FunFam" id="3.40.50.170:FF:000009">
    <property type="entry name" value="Phosphoribosylglycinamide formyltransferase (Eurofung)"/>
    <property type="match status" value="1"/>
</dbReference>
<feature type="domain" description="Formyl transferase N-terminal" evidence="10">
    <location>
        <begin position="3"/>
        <end position="205"/>
    </location>
</feature>
<evidence type="ECO:0000256" key="7">
    <source>
        <dbReference type="ARBA" id="ARBA00041324"/>
    </source>
</evidence>
<dbReference type="PANTHER" id="PTHR43369:SF2">
    <property type="entry name" value="PHOSPHORIBOSYLGLYCINAMIDE FORMYLTRANSFERASE"/>
    <property type="match status" value="1"/>
</dbReference>
<evidence type="ECO:0000256" key="6">
    <source>
        <dbReference type="ARBA" id="ARBA00038440"/>
    </source>
</evidence>
<protein>
    <recommendedName>
        <fullName evidence="3">Phosphoribosylglycinamide formyltransferase</fullName>
        <ecNumber evidence="2">2.1.2.2</ecNumber>
    </recommendedName>
    <alternativeName>
        <fullName evidence="8">5'-phosphoribosylglycinamide transformylase</fullName>
    </alternativeName>
    <alternativeName>
        <fullName evidence="7">GAR transformylase</fullName>
    </alternativeName>
</protein>
<keyword evidence="12" id="KW-1185">Reference proteome</keyword>
<evidence type="ECO:0000256" key="8">
    <source>
        <dbReference type="ARBA" id="ARBA00041682"/>
    </source>
</evidence>
<dbReference type="SUPFAM" id="SSF53328">
    <property type="entry name" value="Formyltransferase"/>
    <property type="match status" value="1"/>
</dbReference>
<evidence type="ECO:0000256" key="4">
    <source>
        <dbReference type="ARBA" id="ARBA00022679"/>
    </source>
</evidence>
<dbReference type="InterPro" id="IPR036477">
    <property type="entry name" value="Formyl_transf_N_sf"/>
</dbReference>
<reference evidence="11 12" key="1">
    <citation type="journal article" date="2019" name="BMC Genomics">
        <title>Chromosome level assembly and comparative genome analysis confirm lager-brewing yeasts originated from a single hybridization.</title>
        <authorList>
            <person name="Salazar A.N."/>
            <person name="Gorter de Vries A.R."/>
            <person name="van den Broek M."/>
            <person name="Brouwers N."/>
            <person name="de la Torre Cortes P."/>
            <person name="Kuijpers N.G.A."/>
            <person name="Daran J.G."/>
            <person name="Abeel T."/>
        </authorList>
    </citation>
    <scope>NUCLEOTIDE SEQUENCE [LARGE SCALE GENOMIC DNA]</scope>
    <source>
        <strain evidence="11 12">CBS 1483</strain>
    </source>
</reference>
<keyword evidence="4 11" id="KW-0808">Transferase</keyword>
<evidence type="ECO:0000256" key="2">
    <source>
        <dbReference type="ARBA" id="ARBA00012254"/>
    </source>
</evidence>
<dbReference type="EC" id="2.1.2.2" evidence="2"/>
<dbReference type="NCBIfam" id="TIGR00639">
    <property type="entry name" value="PurN"/>
    <property type="match status" value="1"/>
</dbReference>
<evidence type="ECO:0000259" key="10">
    <source>
        <dbReference type="Pfam" id="PF00551"/>
    </source>
</evidence>
<gene>
    <name evidence="11" type="primary">ADE8_1</name>
    <name evidence="11" type="ORF">GRS66_001138</name>
</gene>
<dbReference type="CDD" id="cd08645">
    <property type="entry name" value="FMT_core_GART"/>
    <property type="match status" value="1"/>
</dbReference>
<keyword evidence="5" id="KW-0658">Purine biosynthesis</keyword>
<proteinExistence type="inferred from homology"/>
<dbReference type="Proteomes" id="UP000501346">
    <property type="component" value="Chromosome ScIV"/>
</dbReference>
<dbReference type="OrthoDB" id="5575075at2759"/>
<organism evidence="11 12">
    <name type="scientific">Saccharomyces pastorianus</name>
    <name type="common">Lager yeast</name>
    <name type="synonym">Saccharomyces cerevisiae x Saccharomyces eubayanus</name>
    <dbReference type="NCBI Taxonomy" id="27292"/>
    <lineage>
        <taxon>Eukaryota</taxon>
        <taxon>Fungi</taxon>
        <taxon>Dikarya</taxon>
        <taxon>Ascomycota</taxon>
        <taxon>Saccharomycotina</taxon>
        <taxon>Saccharomycetes</taxon>
        <taxon>Saccharomycetales</taxon>
        <taxon>Saccharomycetaceae</taxon>
        <taxon>Saccharomyces</taxon>
    </lineage>
</organism>
<dbReference type="EMBL" id="CP048985">
    <property type="protein sequence ID" value="QID78908.1"/>
    <property type="molecule type" value="Genomic_DNA"/>
</dbReference>
<dbReference type="Gene3D" id="3.40.50.170">
    <property type="entry name" value="Formyl transferase, N-terminal domain"/>
    <property type="match status" value="1"/>
</dbReference>
<dbReference type="AlphaFoldDB" id="A0A6C1DPF5"/>
<evidence type="ECO:0000256" key="3">
    <source>
        <dbReference type="ARBA" id="ARBA00022076"/>
    </source>
</evidence>
<dbReference type="GO" id="GO:0006189">
    <property type="term" value="P:'de novo' IMP biosynthetic process"/>
    <property type="evidence" value="ECO:0007669"/>
    <property type="project" value="UniProtKB-UniPathway"/>
</dbReference>
<dbReference type="InterPro" id="IPR004607">
    <property type="entry name" value="GART"/>
</dbReference>
<dbReference type="UniPathway" id="UPA00074">
    <property type="reaction ID" value="UER00126"/>
</dbReference>
<evidence type="ECO:0000256" key="9">
    <source>
        <dbReference type="ARBA" id="ARBA00047664"/>
    </source>
</evidence>
<dbReference type="HAMAP" id="MF_01930">
    <property type="entry name" value="PurN"/>
    <property type="match status" value="1"/>
</dbReference>
<evidence type="ECO:0000313" key="11">
    <source>
        <dbReference type="EMBL" id="QID78908.1"/>
    </source>
</evidence>
<sequence>MARIVVLISGSGSNLQALIDAQKQGQLGEDAHIVSVTSSSKKAYGLTRAADNNIPTKVCSLYPYTKGIAKEDKAARAKARSQFENDLAKLVLEEKPDVIICAGWLLILGSTFLSQLQSVPILNLHPALPGCFDGTTHAIEMAWRKCQDENKPLTAGCMVHYVIEEVDKGEPLVVKKLEIIPGEETLEQYEQRVHDAEHIAIVEATYKVLQQLHK</sequence>
<name>A0A6C1DPF5_SACPS</name>
<comment type="similarity">
    <text evidence="6">Belongs to the GART family.</text>
</comment>
<dbReference type="InterPro" id="IPR002376">
    <property type="entry name" value="Formyl_transf_N"/>
</dbReference>
<dbReference type="Pfam" id="PF00551">
    <property type="entry name" value="Formyl_trans_N"/>
    <property type="match status" value="1"/>
</dbReference>
<accession>A0A6C1DPF5</accession>
<dbReference type="PROSITE" id="PS00373">
    <property type="entry name" value="GART"/>
    <property type="match status" value="1"/>
</dbReference>
<comment type="pathway">
    <text evidence="1">Purine metabolism; IMP biosynthesis via de novo pathway; N(2)-formyl-N(1)-(5-phospho-D-ribosyl)glycinamide from N(1)-(5-phospho-D-ribosyl)glycinamide (10-formyl THF route): step 1/1.</text>
</comment>
<dbReference type="GO" id="GO:0004644">
    <property type="term" value="F:phosphoribosylglycinamide formyltransferase activity"/>
    <property type="evidence" value="ECO:0007669"/>
    <property type="project" value="UniProtKB-EC"/>
</dbReference>
<evidence type="ECO:0000256" key="5">
    <source>
        <dbReference type="ARBA" id="ARBA00022755"/>
    </source>
</evidence>
<comment type="catalytic activity">
    <reaction evidence="9">
        <text>N(1)-(5-phospho-beta-D-ribosyl)glycinamide + (6R)-10-formyltetrahydrofolate = N(2)-formyl-N(1)-(5-phospho-beta-D-ribosyl)glycinamide + (6S)-5,6,7,8-tetrahydrofolate + H(+)</text>
        <dbReference type="Rhea" id="RHEA:15053"/>
        <dbReference type="ChEBI" id="CHEBI:15378"/>
        <dbReference type="ChEBI" id="CHEBI:57453"/>
        <dbReference type="ChEBI" id="CHEBI:143788"/>
        <dbReference type="ChEBI" id="CHEBI:147286"/>
        <dbReference type="ChEBI" id="CHEBI:195366"/>
        <dbReference type="EC" id="2.1.2.2"/>
    </reaction>
</comment>
<dbReference type="InterPro" id="IPR001555">
    <property type="entry name" value="GART_AS"/>
</dbReference>
<evidence type="ECO:0000256" key="1">
    <source>
        <dbReference type="ARBA" id="ARBA00005054"/>
    </source>
</evidence>
<dbReference type="PANTHER" id="PTHR43369">
    <property type="entry name" value="PHOSPHORIBOSYLGLYCINAMIDE FORMYLTRANSFERASE"/>
    <property type="match status" value="1"/>
</dbReference>